<feature type="region of interest" description="Disordered" evidence="1">
    <location>
        <begin position="231"/>
        <end position="251"/>
    </location>
</feature>
<feature type="compositionally biased region" description="Polar residues" evidence="1">
    <location>
        <begin position="120"/>
        <end position="130"/>
    </location>
</feature>
<feature type="compositionally biased region" description="Low complexity" evidence="1">
    <location>
        <begin position="28"/>
        <end position="44"/>
    </location>
</feature>
<feature type="compositionally biased region" description="Low complexity" evidence="1">
    <location>
        <begin position="98"/>
        <end position="119"/>
    </location>
</feature>
<accession>A0A1B9GZ87</accession>
<dbReference type="AlphaFoldDB" id="A0A1B9GZ87"/>
<reference evidence="2 3" key="1">
    <citation type="submission" date="2013-07" db="EMBL/GenBank/DDBJ databases">
        <title>The Genome Sequence of Cryptococcus heveanensis BCC8398.</title>
        <authorList>
            <consortium name="The Broad Institute Genome Sequencing Platform"/>
            <person name="Cuomo C."/>
            <person name="Litvintseva A."/>
            <person name="Chen Y."/>
            <person name="Heitman J."/>
            <person name="Sun S."/>
            <person name="Springer D."/>
            <person name="Dromer F."/>
            <person name="Young S.K."/>
            <person name="Zeng Q."/>
            <person name="Gargeya S."/>
            <person name="Fitzgerald M."/>
            <person name="Abouelleil A."/>
            <person name="Alvarado L."/>
            <person name="Berlin A.M."/>
            <person name="Chapman S.B."/>
            <person name="Dewar J."/>
            <person name="Goldberg J."/>
            <person name="Griggs A."/>
            <person name="Gujja S."/>
            <person name="Hansen M."/>
            <person name="Howarth C."/>
            <person name="Imamovic A."/>
            <person name="Larimer J."/>
            <person name="McCowan C."/>
            <person name="Murphy C."/>
            <person name="Pearson M."/>
            <person name="Priest M."/>
            <person name="Roberts A."/>
            <person name="Saif S."/>
            <person name="Shea T."/>
            <person name="Sykes S."/>
            <person name="Wortman J."/>
            <person name="Nusbaum C."/>
            <person name="Birren B."/>
        </authorList>
    </citation>
    <scope>NUCLEOTIDE SEQUENCE [LARGE SCALE GENOMIC DNA]</scope>
    <source>
        <strain evidence="2 3">BCC8398</strain>
    </source>
</reference>
<keyword evidence="3" id="KW-1185">Reference proteome</keyword>
<feature type="region of interest" description="Disordered" evidence="1">
    <location>
        <begin position="847"/>
        <end position="885"/>
    </location>
</feature>
<feature type="compositionally biased region" description="Basic and acidic residues" evidence="1">
    <location>
        <begin position="847"/>
        <end position="856"/>
    </location>
</feature>
<protein>
    <submittedName>
        <fullName evidence="2">Uncharacterized protein</fullName>
    </submittedName>
</protein>
<feature type="region of interest" description="Disordered" evidence="1">
    <location>
        <begin position="902"/>
        <end position="924"/>
    </location>
</feature>
<dbReference type="Proteomes" id="UP000092666">
    <property type="component" value="Unassembled WGS sequence"/>
</dbReference>
<sequence>MDNSPSAFSYGRSMADADHQMLDPSSVSLPESTPGSLSTTSSSPHDVMSGDSFTPQPTNSLGEAASSFWSGAKPNEQSTAVPSTPLWPFEAFNPSVATSTADGNTNSSNSSNFDSTHTTPASTTPGQSYPFSRPNMMFRNDPLAAGGPVQTPNTASTPWSQTATSTMEPPFMPPPPPNTASASMTSPHAMGHASMSYSGPFTGLSPMFAGFTTASPTIEGTFASASASASTAASSNNPQVMRPGGPIRTYSASATIPAGRKRSTTMMTLNNATAPSPASGTFNSYPYPSPRGSNPFMNPQTATINQIQTPTLVRPPSAPVVAETKRVFHPSPATSISPAMGVDLTHLPMEADSYAHRMGLSMGMGMRSTQPMESKPPRFKPTKEQLEILVKSYEENNRSKSRAKERDANLPKPLHTRGGSASHGHRSSVSTSGSKSSSKGIDIDALRNLIHDDDSNLTILPISVLSVANWTRFLMPGTGTSHPDLAAALRMPPSPNPANLQPHLYMYVVHKTDSFRIEIPLIPTCVSNLQAASNPSLNAEAVAIRFELSMGTAKYAAWDNPEGRWNEVGDFTGGETSGGGKCELTGDKEVLLSTFTKVQQLLAGQPYPTPPLIDPAMSFPPPSSSSGSSWRFPSISASTSFSSTAPIRTPSLDLGHGIPHPTQHNRADSIHRQRQRSLSQTDIGSSSSGNSDSKMDRDTFSSMSSSSGKTFNFGQSATATATDRAVDAAGTGQVPLPLSTLHGSEAGRTELSDYGMSLSWAQLGSPGMAIPPEVETPGAGFSATDWGFPITSSSGNRVDHASGPLALQTPITSSMNMGVSGENCNHAFSTLTSLPNPVPVAQSYEVKKHNQHDHGRPSGQVDSGTSPLLLDTNARGDRDHDIGERDSVMDLDLNERNYGLARKGQESTSLGLESMFDPTRTAEL</sequence>
<feature type="compositionally biased region" description="Polar residues" evidence="1">
    <location>
        <begin position="150"/>
        <end position="163"/>
    </location>
</feature>
<reference evidence="3" key="2">
    <citation type="submission" date="2013-12" db="EMBL/GenBank/DDBJ databases">
        <title>Evolution of pathogenesis and genome organization in the Tremellales.</title>
        <authorList>
            <person name="Cuomo C."/>
            <person name="Litvintseva A."/>
            <person name="Heitman J."/>
            <person name="Chen Y."/>
            <person name="Sun S."/>
            <person name="Springer D."/>
            <person name="Dromer F."/>
            <person name="Young S."/>
            <person name="Zeng Q."/>
            <person name="Chapman S."/>
            <person name="Gujja S."/>
            <person name="Saif S."/>
            <person name="Birren B."/>
        </authorList>
    </citation>
    <scope>NUCLEOTIDE SEQUENCE [LARGE SCALE GENOMIC DNA]</scope>
    <source>
        <strain evidence="3">BCC8398</strain>
    </source>
</reference>
<name>A0A1B9GZ87_9TREE</name>
<feature type="region of interest" description="Disordered" evidence="1">
    <location>
        <begin position="145"/>
        <end position="167"/>
    </location>
</feature>
<feature type="region of interest" description="Disordered" evidence="1">
    <location>
        <begin position="1"/>
        <end position="131"/>
    </location>
</feature>
<feature type="region of interest" description="Disordered" evidence="1">
    <location>
        <begin position="393"/>
        <end position="439"/>
    </location>
</feature>
<dbReference type="EMBL" id="KI669496">
    <property type="protein sequence ID" value="OCF36348.1"/>
    <property type="molecule type" value="Genomic_DNA"/>
</dbReference>
<evidence type="ECO:0000256" key="1">
    <source>
        <dbReference type="SAM" id="MobiDB-lite"/>
    </source>
</evidence>
<proteinExistence type="predicted"/>
<dbReference type="STRING" id="1296120.A0A1B9GZ87"/>
<feature type="region of interest" description="Disordered" evidence="1">
    <location>
        <begin position="612"/>
        <end position="631"/>
    </location>
</feature>
<feature type="region of interest" description="Disordered" evidence="1">
    <location>
        <begin position="641"/>
        <end position="712"/>
    </location>
</feature>
<evidence type="ECO:0000313" key="2">
    <source>
        <dbReference type="EMBL" id="OCF36348.1"/>
    </source>
</evidence>
<feature type="compositionally biased region" description="Polar residues" evidence="1">
    <location>
        <begin position="51"/>
        <end position="61"/>
    </location>
</feature>
<feature type="compositionally biased region" description="Basic and acidic residues" evidence="1">
    <location>
        <begin position="874"/>
        <end position="885"/>
    </location>
</feature>
<organism evidence="2 3">
    <name type="scientific">Kwoniella heveanensis BCC8398</name>
    <dbReference type="NCBI Taxonomy" id="1296120"/>
    <lineage>
        <taxon>Eukaryota</taxon>
        <taxon>Fungi</taxon>
        <taxon>Dikarya</taxon>
        <taxon>Basidiomycota</taxon>
        <taxon>Agaricomycotina</taxon>
        <taxon>Tremellomycetes</taxon>
        <taxon>Tremellales</taxon>
        <taxon>Cryptococcaceae</taxon>
        <taxon>Kwoniella</taxon>
    </lineage>
</organism>
<gene>
    <name evidence="2" type="ORF">I316_02223</name>
</gene>
<dbReference type="OrthoDB" id="6159439at2759"/>
<evidence type="ECO:0000313" key="3">
    <source>
        <dbReference type="Proteomes" id="UP000092666"/>
    </source>
</evidence>
<feature type="compositionally biased region" description="Low complexity" evidence="1">
    <location>
        <begin position="677"/>
        <end position="692"/>
    </location>
</feature>
<feature type="compositionally biased region" description="Basic and acidic residues" evidence="1">
    <location>
        <begin position="393"/>
        <end position="409"/>
    </location>
</feature>
<feature type="compositionally biased region" description="Low complexity" evidence="1">
    <location>
        <begin position="416"/>
        <end position="439"/>
    </location>
</feature>
<feature type="compositionally biased region" description="Pro residues" evidence="1">
    <location>
        <begin position="612"/>
        <end position="623"/>
    </location>
</feature>